<comment type="caution">
    <text evidence="1">The sequence shown here is derived from an EMBL/GenBank/DDBJ whole genome shotgun (WGS) entry which is preliminary data.</text>
</comment>
<dbReference type="EMBL" id="BMAW01018262">
    <property type="protein sequence ID" value="GFT57619.1"/>
    <property type="molecule type" value="Genomic_DNA"/>
</dbReference>
<name>A0A8X6TXK7_NEPPI</name>
<gene>
    <name evidence="1" type="ORF">NPIL_436411</name>
</gene>
<dbReference type="AlphaFoldDB" id="A0A8X6TXK7"/>
<sequence length="95" mass="10934">MGITHLRCLSDFFRGVKWFCETCVPPPPGTPFSQVIEKREACVLEEDFYVDRPIRAELVDVRNVQQPCDTLDSDGDLDCEGAEIFETIRSYCDWL</sequence>
<proteinExistence type="predicted"/>
<keyword evidence="2" id="KW-1185">Reference proteome</keyword>
<reference evidence="1" key="1">
    <citation type="submission" date="2020-08" db="EMBL/GenBank/DDBJ databases">
        <title>Multicomponent nature underlies the extraordinary mechanical properties of spider dragline silk.</title>
        <authorList>
            <person name="Kono N."/>
            <person name="Nakamura H."/>
            <person name="Mori M."/>
            <person name="Yoshida Y."/>
            <person name="Ohtoshi R."/>
            <person name="Malay A.D."/>
            <person name="Moran D.A.P."/>
            <person name="Tomita M."/>
            <person name="Numata K."/>
            <person name="Arakawa K."/>
        </authorList>
    </citation>
    <scope>NUCLEOTIDE SEQUENCE</scope>
</reference>
<evidence type="ECO:0000313" key="2">
    <source>
        <dbReference type="Proteomes" id="UP000887013"/>
    </source>
</evidence>
<dbReference type="Proteomes" id="UP000887013">
    <property type="component" value="Unassembled WGS sequence"/>
</dbReference>
<organism evidence="1 2">
    <name type="scientific">Nephila pilipes</name>
    <name type="common">Giant wood spider</name>
    <name type="synonym">Nephila maculata</name>
    <dbReference type="NCBI Taxonomy" id="299642"/>
    <lineage>
        <taxon>Eukaryota</taxon>
        <taxon>Metazoa</taxon>
        <taxon>Ecdysozoa</taxon>
        <taxon>Arthropoda</taxon>
        <taxon>Chelicerata</taxon>
        <taxon>Arachnida</taxon>
        <taxon>Araneae</taxon>
        <taxon>Araneomorphae</taxon>
        <taxon>Entelegynae</taxon>
        <taxon>Araneoidea</taxon>
        <taxon>Nephilidae</taxon>
        <taxon>Nephila</taxon>
    </lineage>
</organism>
<accession>A0A8X6TXK7</accession>
<evidence type="ECO:0000313" key="1">
    <source>
        <dbReference type="EMBL" id="GFT57619.1"/>
    </source>
</evidence>
<protein>
    <submittedName>
        <fullName evidence="1">Uncharacterized protein</fullName>
    </submittedName>
</protein>